<feature type="domain" description="Helicase ATP-binding" evidence="5">
    <location>
        <begin position="673"/>
        <end position="841"/>
    </location>
</feature>
<feature type="compositionally biased region" description="Acidic residues" evidence="4">
    <location>
        <begin position="31"/>
        <end position="44"/>
    </location>
</feature>
<keyword evidence="2" id="KW-0378">Hydrolase</keyword>
<dbReference type="InterPro" id="IPR014001">
    <property type="entry name" value="Helicase_ATP-bd"/>
</dbReference>
<dbReference type="SUPFAM" id="SSF52540">
    <property type="entry name" value="P-loop containing nucleoside triphosphate hydrolases"/>
    <property type="match status" value="2"/>
</dbReference>
<feature type="compositionally biased region" description="Polar residues" evidence="4">
    <location>
        <begin position="189"/>
        <end position="215"/>
    </location>
</feature>
<feature type="compositionally biased region" description="Low complexity" evidence="4">
    <location>
        <begin position="366"/>
        <end position="376"/>
    </location>
</feature>
<dbReference type="InterPro" id="IPR038718">
    <property type="entry name" value="SNF2-like_sf"/>
</dbReference>
<comment type="caution">
    <text evidence="7">The sequence shown here is derived from an EMBL/GenBank/DDBJ whole genome shotgun (WGS) entry which is preliminary data.</text>
</comment>
<gene>
    <name evidence="7" type="ORF">PRZ48_009994</name>
</gene>
<keyword evidence="3" id="KW-0067">ATP-binding</keyword>
<keyword evidence="1" id="KW-0547">Nucleotide-binding</keyword>
<keyword evidence="8" id="KW-1185">Reference proteome</keyword>
<dbReference type="EMBL" id="JAXOVC010000007">
    <property type="protein sequence ID" value="KAK4499479.1"/>
    <property type="molecule type" value="Genomic_DNA"/>
</dbReference>
<accession>A0ABR0ED99</accession>
<reference evidence="7 8" key="1">
    <citation type="journal article" date="2023" name="G3 (Bethesda)">
        <title>A chromosome-level genome assembly of Zasmidium syzygii isolated from banana leaves.</title>
        <authorList>
            <person name="van Westerhoven A.C."/>
            <person name="Mehrabi R."/>
            <person name="Talebi R."/>
            <person name="Steentjes M.B.F."/>
            <person name="Corcolon B."/>
            <person name="Chong P.A."/>
            <person name="Kema G.H.J."/>
            <person name="Seidl M.F."/>
        </authorList>
    </citation>
    <scope>NUCLEOTIDE SEQUENCE [LARGE SCALE GENOMIC DNA]</scope>
    <source>
        <strain evidence="7 8">P124</strain>
    </source>
</reference>
<feature type="compositionally biased region" description="Basic and acidic residues" evidence="4">
    <location>
        <begin position="1"/>
        <end position="13"/>
    </location>
</feature>
<dbReference type="Pfam" id="PF00271">
    <property type="entry name" value="Helicase_C"/>
    <property type="match status" value="1"/>
</dbReference>
<evidence type="ECO:0000259" key="5">
    <source>
        <dbReference type="PROSITE" id="PS51192"/>
    </source>
</evidence>
<dbReference type="SMART" id="SM00487">
    <property type="entry name" value="DEXDc"/>
    <property type="match status" value="1"/>
</dbReference>
<evidence type="ECO:0000259" key="6">
    <source>
        <dbReference type="PROSITE" id="PS51194"/>
    </source>
</evidence>
<organism evidence="7 8">
    <name type="scientific">Zasmidium cellare</name>
    <name type="common">Wine cellar mold</name>
    <name type="synonym">Racodium cellare</name>
    <dbReference type="NCBI Taxonomy" id="395010"/>
    <lineage>
        <taxon>Eukaryota</taxon>
        <taxon>Fungi</taxon>
        <taxon>Dikarya</taxon>
        <taxon>Ascomycota</taxon>
        <taxon>Pezizomycotina</taxon>
        <taxon>Dothideomycetes</taxon>
        <taxon>Dothideomycetidae</taxon>
        <taxon>Mycosphaerellales</taxon>
        <taxon>Mycosphaerellaceae</taxon>
        <taxon>Zasmidium</taxon>
    </lineage>
</organism>
<protein>
    <submittedName>
        <fullName evidence="7">Uncharacterized protein</fullName>
    </submittedName>
</protein>
<dbReference type="Gene3D" id="3.40.50.300">
    <property type="entry name" value="P-loop containing nucleotide triphosphate hydrolases"/>
    <property type="match status" value="2"/>
</dbReference>
<dbReference type="PANTHER" id="PTHR10799">
    <property type="entry name" value="SNF2/RAD54 HELICASE FAMILY"/>
    <property type="match status" value="1"/>
</dbReference>
<dbReference type="InterPro" id="IPR001650">
    <property type="entry name" value="Helicase_C-like"/>
</dbReference>
<evidence type="ECO:0000256" key="3">
    <source>
        <dbReference type="ARBA" id="ARBA00022840"/>
    </source>
</evidence>
<feature type="compositionally biased region" description="Low complexity" evidence="4">
    <location>
        <begin position="122"/>
        <end position="131"/>
    </location>
</feature>
<dbReference type="SMART" id="SM00490">
    <property type="entry name" value="HELICc"/>
    <property type="match status" value="1"/>
</dbReference>
<feature type="compositionally biased region" description="Pro residues" evidence="4">
    <location>
        <begin position="269"/>
        <end position="284"/>
    </location>
</feature>
<dbReference type="InterPro" id="IPR000330">
    <property type="entry name" value="SNF2_N"/>
</dbReference>
<feature type="region of interest" description="Disordered" evidence="4">
    <location>
        <begin position="338"/>
        <end position="486"/>
    </location>
</feature>
<evidence type="ECO:0000313" key="8">
    <source>
        <dbReference type="Proteomes" id="UP001305779"/>
    </source>
</evidence>
<feature type="compositionally biased region" description="Polar residues" evidence="4">
    <location>
        <begin position="76"/>
        <end position="96"/>
    </location>
</feature>
<name>A0ABR0ED99_ZASCE</name>
<evidence type="ECO:0000313" key="7">
    <source>
        <dbReference type="EMBL" id="KAK4499479.1"/>
    </source>
</evidence>
<dbReference type="CDD" id="cd18793">
    <property type="entry name" value="SF2_C_SNF"/>
    <property type="match status" value="1"/>
</dbReference>
<dbReference type="Pfam" id="PF00176">
    <property type="entry name" value="SNF2-rel_dom"/>
    <property type="match status" value="1"/>
</dbReference>
<evidence type="ECO:0000256" key="1">
    <source>
        <dbReference type="ARBA" id="ARBA00022741"/>
    </source>
</evidence>
<feature type="region of interest" description="Disordered" evidence="4">
    <location>
        <begin position="72"/>
        <end position="286"/>
    </location>
</feature>
<evidence type="ECO:0000256" key="4">
    <source>
        <dbReference type="SAM" id="MobiDB-lite"/>
    </source>
</evidence>
<sequence length="1241" mass="138239">MDRHDPIVDDTPNKRRKLDHQSSSTAKAWDSQDDSGEEFNEDDFQTVATMPATDTQKRRLAYNAAQLRSDLGGGYAQSSQQSYVTQPTQTWNRPTQPTQPLPPSRNDVQVERSSPLGPTNHTQTQTQTQTQKSAPRPNFSRPTGVLANAMAPPGTTFRRPVNAQPKQAPINLDSDEDDPPVEHSDDETQGLSSTIRPTNFTRGGRNLNSSPNRVQESPRAAPAPAPAPIKSTNAFANLLGEFGYQPTRQQPQRRPADDMASAYSSSRGPRPPHTGPTRTIPPKPAAVQYKTLDDIPDYLMRNKVEQIKKVLSDLFTVDECMKALEKKKGNYNDAMEYLSDKQAQNEPDELASMSPIQRKGVAKPTSQSQSQSQSSQPVRSMAKQTVQAPAKSIAEKYRRGSTKATVIDSDEDEDEVLKPKRGRIIQGRKRTMSSSPPSSPPPAPRSRLQKKTITIDSDSEGDSGVVRDEPQPQPSVRKLAPKPAKHVSAEEIQASLQELRDQRLLKLMNESTAHALSEVCGQSEEAIQFVLDHRPFQTLDDVSAVVKENLTKTGKKSKKTSPLGEKLVDDCREVMTGYDAIDELVVECEKIAQPVQEALRGWGVGETDGELQLMKLDDVHDSGIGTPASSCAPDEAPQKAINKPKGNFFGQPSNMNPDMVMKDYQLVGLNWLCLLFKKKLSCILADDMGLGKTCQIIAFLSHLQLREIDGVHLIIVPGSTLENWLREFERFSPGLNIQPYYGKQAERADLRYNIEQEWGNIDAIVTTYDMIVSKEDNAFFRAQGPFSCCIYDEAHALRNPNSQRYQQLVRIKADFKVLLTGTPLQNNLQELIAILAFIMPEMFQEKREDLEYIFKHKASTKDTASAALLSNDRISRARTMMTPFILRRKKHQVLDLPTKTTRVEYCDMTDSQANFYADVIEDAQQFYNQKAAGTVKGSAKKTSNVIMALRKAAIHPLLSRRIYDDKKLDKIVAALSKSDEFGGNPPDKIRAYLDGEAAQSLKGGDFQLHRFCYERDFLRKKFALKREQWMDSGKAKRFAELVKQYAGNGDRVLVFSQFTTLMDILEAVLETLQIKFMRLDGTTQIQERQDMIDKFSEDTSITVFMLSTRAGGAGINLAAANKVIIHDSGFNPQDDIQAENRAHRVGQTREVEVVRLVTRGTIEEQIHALGESKLALDDRVAGGDGEKDAEKEGEQMVEQMLANKLSCDTTATANGQGDLKDAFKQGLEGEGLKVSSKQAQF</sequence>
<feature type="compositionally biased region" description="Basic residues" evidence="4">
    <location>
        <begin position="419"/>
        <end position="431"/>
    </location>
</feature>
<proteinExistence type="predicted"/>
<dbReference type="InterPro" id="IPR049730">
    <property type="entry name" value="SNF2/RAD54-like_C"/>
</dbReference>
<dbReference type="Gene3D" id="3.40.50.10810">
    <property type="entry name" value="Tandem AAA-ATPase domain"/>
    <property type="match status" value="1"/>
</dbReference>
<feature type="compositionally biased region" description="Acidic residues" evidence="4">
    <location>
        <begin position="173"/>
        <end position="188"/>
    </location>
</feature>
<feature type="region of interest" description="Disordered" evidence="4">
    <location>
        <begin position="1"/>
        <end position="57"/>
    </location>
</feature>
<evidence type="ECO:0000256" key="2">
    <source>
        <dbReference type="ARBA" id="ARBA00022801"/>
    </source>
</evidence>
<feature type="domain" description="Helicase C-terminal" evidence="6">
    <location>
        <begin position="1037"/>
        <end position="1194"/>
    </location>
</feature>
<dbReference type="Proteomes" id="UP001305779">
    <property type="component" value="Unassembled WGS sequence"/>
</dbReference>
<dbReference type="PROSITE" id="PS51194">
    <property type="entry name" value="HELICASE_CTER"/>
    <property type="match status" value="1"/>
</dbReference>
<dbReference type="PROSITE" id="PS51192">
    <property type="entry name" value="HELICASE_ATP_BIND_1"/>
    <property type="match status" value="1"/>
</dbReference>
<dbReference type="InterPro" id="IPR027417">
    <property type="entry name" value="P-loop_NTPase"/>
</dbReference>